<dbReference type="Proteomes" id="UP001066276">
    <property type="component" value="Chromosome 7"/>
</dbReference>
<comment type="caution">
    <text evidence="2">The sequence shown here is derived from an EMBL/GenBank/DDBJ whole genome shotgun (WGS) entry which is preliminary data.</text>
</comment>
<proteinExistence type="predicted"/>
<dbReference type="AlphaFoldDB" id="A0AAV7PR43"/>
<feature type="compositionally biased region" description="Basic residues" evidence="1">
    <location>
        <begin position="45"/>
        <end position="60"/>
    </location>
</feature>
<protein>
    <submittedName>
        <fullName evidence="2">Uncharacterized protein</fullName>
    </submittedName>
</protein>
<evidence type="ECO:0000256" key="1">
    <source>
        <dbReference type="SAM" id="MobiDB-lite"/>
    </source>
</evidence>
<keyword evidence="3" id="KW-1185">Reference proteome</keyword>
<accession>A0AAV7PR43</accession>
<gene>
    <name evidence="2" type="ORF">NDU88_008972</name>
</gene>
<dbReference type="EMBL" id="JANPWB010000011">
    <property type="protein sequence ID" value="KAJ1130621.1"/>
    <property type="molecule type" value="Genomic_DNA"/>
</dbReference>
<sequence>MGTDTCLPRCFHSLKSLLVACTDRVAKLWGTRVRHTRPPVDVPVHGRRVPPRGHSSRPRHALSSADTGSGMRGSDLVPRRQFVESQDRDPQELGDFKSKA</sequence>
<feature type="region of interest" description="Disordered" evidence="1">
    <location>
        <begin position="35"/>
        <end position="100"/>
    </location>
</feature>
<evidence type="ECO:0000313" key="2">
    <source>
        <dbReference type="EMBL" id="KAJ1130621.1"/>
    </source>
</evidence>
<evidence type="ECO:0000313" key="3">
    <source>
        <dbReference type="Proteomes" id="UP001066276"/>
    </source>
</evidence>
<name>A0AAV7PR43_PLEWA</name>
<organism evidence="2 3">
    <name type="scientific">Pleurodeles waltl</name>
    <name type="common">Iberian ribbed newt</name>
    <dbReference type="NCBI Taxonomy" id="8319"/>
    <lineage>
        <taxon>Eukaryota</taxon>
        <taxon>Metazoa</taxon>
        <taxon>Chordata</taxon>
        <taxon>Craniata</taxon>
        <taxon>Vertebrata</taxon>
        <taxon>Euteleostomi</taxon>
        <taxon>Amphibia</taxon>
        <taxon>Batrachia</taxon>
        <taxon>Caudata</taxon>
        <taxon>Salamandroidea</taxon>
        <taxon>Salamandridae</taxon>
        <taxon>Pleurodelinae</taxon>
        <taxon>Pleurodeles</taxon>
    </lineage>
</organism>
<reference evidence="2" key="1">
    <citation type="journal article" date="2022" name="bioRxiv">
        <title>Sequencing and chromosome-scale assembly of the giantPleurodeles waltlgenome.</title>
        <authorList>
            <person name="Brown T."/>
            <person name="Elewa A."/>
            <person name="Iarovenko S."/>
            <person name="Subramanian E."/>
            <person name="Araus A.J."/>
            <person name="Petzold A."/>
            <person name="Susuki M."/>
            <person name="Suzuki K.-i.T."/>
            <person name="Hayashi T."/>
            <person name="Toyoda A."/>
            <person name="Oliveira C."/>
            <person name="Osipova E."/>
            <person name="Leigh N.D."/>
            <person name="Simon A."/>
            <person name="Yun M.H."/>
        </authorList>
    </citation>
    <scope>NUCLEOTIDE SEQUENCE</scope>
    <source>
        <strain evidence="2">20211129_DDA</strain>
        <tissue evidence="2">Liver</tissue>
    </source>
</reference>
<feature type="compositionally biased region" description="Basic and acidic residues" evidence="1">
    <location>
        <begin position="77"/>
        <end position="100"/>
    </location>
</feature>